<feature type="compositionally biased region" description="Gly residues" evidence="1">
    <location>
        <begin position="167"/>
        <end position="184"/>
    </location>
</feature>
<sequence length="425" mass="44649">MYHYRRPDRVWGLYHPSSIDGGTMFRSISIRIGPSLSMIGHICLPILLLISTNTITTCTTTNRQHTHTQSMLFPTVSSPTPPPHAPSPPHGSHSRQVSTSTRSSPGGIGSRNAVGGGLGMGSGVAGLPSTQAELGTAALRVGGSVLSGMRTLGGLAVSAARSRVAGSGSGAGGERSGSGNGSGVGRFFSRSAPEGVVTGGAWGRRREVEERQRESDRERWYSNSSSSPGTGGNSPAYRHHANSTSEGGYFVTVIDLAPLAGASHASSPTLVAEFMVSKDKQITRLAFSSDGCTLIIVPRDGHTLQTFQIRPVPPFAPFVDTPNDDTRAKRHSGIGPPARTSPPWHVYNLRRGRTSAVVEGVEWAGDGRWIAIGTRKRRTLSYSPRDFFGGGSEAYESILGVLARLIPLGTPALGCGGNGKDGNGW</sequence>
<dbReference type="GO" id="GO:0005737">
    <property type="term" value="C:cytoplasm"/>
    <property type="evidence" value="ECO:0007669"/>
    <property type="project" value="TreeGrafter"/>
</dbReference>
<evidence type="ECO:0000256" key="1">
    <source>
        <dbReference type="SAM" id="MobiDB-lite"/>
    </source>
</evidence>
<evidence type="ECO:0000313" key="3">
    <source>
        <dbReference type="Proteomes" id="UP000076154"/>
    </source>
</evidence>
<feature type="compositionally biased region" description="Gly residues" evidence="1">
    <location>
        <begin position="106"/>
        <end position="115"/>
    </location>
</feature>
<comment type="caution">
    <text evidence="2">The sequence shown here is derived from an EMBL/GenBank/DDBJ whole genome shotgun (WGS) entry which is preliminary data.</text>
</comment>
<dbReference type="OrthoDB" id="25778at2759"/>
<organism evidence="2 3">
    <name type="scientific">Hypsizygus marmoreus</name>
    <name type="common">White beech mushroom</name>
    <name type="synonym">Agaricus marmoreus</name>
    <dbReference type="NCBI Taxonomy" id="39966"/>
    <lineage>
        <taxon>Eukaryota</taxon>
        <taxon>Fungi</taxon>
        <taxon>Dikarya</taxon>
        <taxon>Basidiomycota</taxon>
        <taxon>Agaricomycotina</taxon>
        <taxon>Agaricomycetes</taxon>
        <taxon>Agaricomycetidae</taxon>
        <taxon>Agaricales</taxon>
        <taxon>Tricholomatineae</taxon>
        <taxon>Lyophyllaceae</taxon>
        <taxon>Hypsizygus</taxon>
    </lineage>
</organism>
<dbReference type="PANTHER" id="PTHR13268">
    <property type="entry name" value="BREAST CARCINOMA AMPLIFIED SEQUENCE 3"/>
    <property type="match status" value="1"/>
</dbReference>
<dbReference type="EMBL" id="LUEZ02000112">
    <property type="protein sequence ID" value="RDB17454.1"/>
    <property type="molecule type" value="Genomic_DNA"/>
</dbReference>
<dbReference type="AlphaFoldDB" id="A0A369JDE6"/>
<dbReference type="InParanoid" id="A0A369JDE6"/>
<gene>
    <name evidence="2" type="ORF">Hypma_001642</name>
</gene>
<feature type="compositionally biased region" description="Basic and acidic residues" evidence="1">
    <location>
        <begin position="204"/>
        <end position="220"/>
    </location>
</feature>
<keyword evidence="3" id="KW-1185">Reference proteome</keyword>
<proteinExistence type="predicted"/>
<dbReference type="GO" id="GO:0042594">
    <property type="term" value="P:response to starvation"/>
    <property type="evidence" value="ECO:0007669"/>
    <property type="project" value="TreeGrafter"/>
</dbReference>
<evidence type="ECO:0000313" key="2">
    <source>
        <dbReference type="EMBL" id="RDB17454.1"/>
    </source>
</evidence>
<dbReference type="GO" id="GO:0006914">
    <property type="term" value="P:autophagy"/>
    <property type="evidence" value="ECO:0007669"/>
    <property type="project" value="InterPro"/>
</dbReference>
<dbReference type="PANTHER" id="PTHR13268:SF0">
    <property type="entry name" value="BCAS3 MICROTUBULE ASSOCIATED CELL MIGRATION FACTOR"/>
    <property type="match status" value="1"/>
</dbReference>
<protein>
    <submittedName>
        <fullName evidence="2">Uncharacterized protein</fullName>
    </submittedName>
</protein>
<feature type="compositionally biased region" description="Pro residues" evidence="1">
    <location>
        <begin position="79"/>
        <end position="89"/>
    </location>
</feature>
<accession>A0A369JDE6</accession>
<dbReference type="STRING" id="39966.A0A369JDE6"/>
<dbReference type="InterPro" id="IPR045142">
    <property type="entry name" value="BCAS3-like"/>
</dbReference>
<reference evidence="2" key="1">
    <citation type="submission" date="2018-04" db="EMBL/GenBank/DDBJ databases">
        <title>Whole genome sequencing of Hypsizygus marmoreus.</title>
        <authorList>
            <person name="Choi I.-G."/>
            <person name="Min B."/>
            <person name="Kim J.-G."/>
            <person name="Kim S."/>
            <person name="Oh Y.-L."/>
            <person name="Kong W.-S."/>
            <person name="Park H."/>
            <person name="Jeong J."/>
            <person name="Song E.-S."/>
        </authorList>
    </citation>
    <scope>NUCLEOTIDE SEQUENCE [LARGE SCALE GENOMIC DNA]</scope>
    <source>
        <strain evidence="2">51987-8</strain>
    </source>
</reference>
<feature type="compositionally biased region" description="Polar residues" evidence="1">
    <location>
        <begin position="95"/>
        <end position="104"/>
    </location>
</feature>
<dbReference type="Proteomes" id="UP000076154">
    <property type="component" value="Unassembled WGS sequence"/>
</dbReference>
<name>A0A369JDE6_HYPMA</name>
<feature type="region of interest" description="Disordered" evidence="1">
    <location>
        <begin position="164"/>
        <end position="240"/>
    </location>
</feature>
<feature type="region of interest" description="Disordered" evidence="1">
    <location>
        <begin position="72"/>
        <end position="115"/>
    </location>
</feature>